<dbReference type="AlphaFoldDB" id="A0A0G4MRC9"/>
<evidence type="ECO:0000313" key="2">
    <source>
        <dbReference type="EMBL" id="CRK36783.1"/>
    </source>
</evidence>
<gene>
    <name evidence="2" type="ORF">BN1708_020101</name>
</gene>
<proteinExistence type="predicted"/>
<protein>
    <submittedName>
        <fullName evidence="2">Uncharacterized protein</fullName>
    </submittedName>
</protein>
<keyword evidence="3" id="KW-1185">Reference proteome</keyword>
<evidence type="ECO:0000256" key="1">
    <source>
        <dbReference type="SAM" id="MobiDB-lite"/>
    </source>
</evidence>
<feature type="compositionally biased region" description="Low complexity" evidence="1">
    <location>
        <begin position="59"/>
        <end position="69"/>
    </location>
</feature>
<sequence length="102" mass="11541">VQARRRHSPDGHVAANARSQGDQQLRQPADDSHLGVAPRPRRHRPWPPLHHSRRRRQAPRPANRAVPPRHATRAGQPRHPPAGREPRPGPRSQGARRACRRA</sequence>
<dbReference type="Proteomes" id="UP000044602">
    <property type="component" value="Unassembled WGS sequence"/>
</dbReference>
<feature type="region of interest" description="Disordered" evidence="1">
    <location>
        <begin position="1"/>
        <end position="102"/>
    </location>
</feature>
<feature type="non-terminal residue" evidence="2">
    <location>
        <position position="102"/>
    </location>
</feature>
<name>A0A0G4MRC9_VERLO</name>
<feature type="compositionally biased region" description="Basic residues" evidence="1">
    <location>
        <begin position="39"/>
        <end position="58"/>
    </location>
</feature>
<evidence type="ECO:0000313" key="3">
    <source>
        <dbReference type="Proteomes" id="UP000044602"/>
    </source>
</evidence>
<organism evidence="2 3">
    <name type="scientific">Verticillium longisporum</name>
    <name type="common">Verticillium dahliae var. longisporum</name>
    <dbReference type="NCBI Taxonomy" id="100787"/>
    <lineage>
        <taxon>Eukaryota</taxon>
        <taxon>Fungi</taxon>
        <taxon>Dikarya</taxon>
        <taxon>Ascomycota</taxon>
        <taxon>Pezizomycotina</taxon>
        <taxon>Sordariomycetes</taxon>
        <taxon>Hypocreomycetidae</taxon>
        <taxon>Glomerellales</taxon>
        <taxon>Plectosphaerellaceae</taxon>
        <taxon>Verticillium</taxon>
    </lineage>
</organism>
<feature type="non-terminal residue" evidence="2">
    <location>
        <position position="1"/>
    </location>
</feature>
<dbReference type="EMBL" id="CVQH01024332">
    <property type="protein sequence ID" value="CRK36783.1"/>
    <property type="molecule type" value="Genomic_DNA"/>
</dbReference>
<reference evidence="2 3" key="1">
    <citation type="submission" date="2015-05" db="EMBL/GenBank/DDBJ databases">
        <authorList>
            <person name="Wang D.B."/>
            <person name="Wang M."/>
        </authorList>
    </citation>
    <scope>NUCLEOTIDE SEQUENCE [LARGE SCALE GENOMIC DNA]</scope>
    <source>
        <strain evidence="2">VL1</strain>
    </source>
</reference>
<feature type="compositionally biased region" description="Polar residues" evidence="1">
    <location>
        <begin position="17"/>
        <end position="26"/>
    </location>
</feature>
<accession>A0A0G4MRC9</accession>